<dbReference type="AlphaFoldDB" id="A0A8J5SLF2"/>
<feature type="compositionally biased region" description="Low complexity" evidence="1">
    <location>
        <begin position="22"/>
        <end position="39"/>
    </location>
</feature>
<proteinExistence type="predicted"/>
<keyword evidence="3" id="KW-1185">Reference proteome</keyword>
<feature type="compositionally biased region" description="Basic and acidic residues" evidence="1">
    <location>
        <begin position="9"/>
        <end position="21"/>
    </location>
</feature>
<organism evidence="2 3">
    <name type="scientific">Zizania palustris</name>
    <name type="common">Northern wild rice</name>
    <dbReference type="NCBI Taxonomy" id="103762"/>
    <lineage>
        <taxon>Eukaryota</taxon>
        <taxon>Viridiplantae</taxon>
        <taxon>Streptophyta</taxon>
        <taxon>Embryophyta</taxon>
        <taxon>Tracheophyta</taxon>
        <taxon>Spermatophyta</taxon>
        <taxon>Magnoliopsida</taxon>
        <taxon>Liliopsida</taxon>
        <taxon>Poales</taxon>
        <taxon>Poaceae</taxon>
        <taxon>BOP clade</taxon>
        <taxon>Oryzoideae</taxon>
        <taxon>Oryzeae</taxon>
        <taxon>Zizaniinae</taxon>
        <taxon>Zizania</taxon>
    </lineage>
</organism>
<evidence type="ECO:0000313" key="2">
    <source>
        <dbReference type="EMBL" id="KAG8068069.1"/>
    </source>
</evidence>
<dbReference type="EMBL" id="JAAALK010000284">
    <property type="protein sequence ID" value="KAG8068069.1"/>
    <property type="molecule type" value="Genomic_DNA"/>
</dbReference>
<comment type="caution">
    <text evidence="2">The sequence shown here is derived from an EMBL/GenBank/DDBJ whole genome shotgun (WGS) entry which is preliminary data.</text>
</comment>
<reference evidence="2" key="1">
    <citation type="journal article" date="2021" name="bioRxiv">
        <title>Whole Genome Assembly and Annotation of Northern Wild Rice, Zizania palustris L., Supports a Whole Genome Duplication in the Zizania Genus.</title>
        <authorList>
            <person name="Haas M."/>
            <person name="Kono T."/>
            <person name="Macchietto M."/>
            <person name="Millas R."/>
            <person name="McGilp L."/>
            <person name="Shao M."/>
            <person name="Duquette J."/>
            <person name="Hirsch C.N."/>
            <person name="Kimball J."/>
        </authorList>
    </citation>
    <scope>NUCLEOTIDE SEQUENCE</scope>
    <source>
        <tissue evidence="2">Fresh leaf tissue</tissue>
    </source>
</reference>
<sequence>MGHRPGGGGEREREREREREGSSPLLPAPIAASSPPEIRSAFRRRRRQGAEIEAPFQHQVPRISGDLDI</sequence>
<evidence type="ECO:0000313" key="3">
    <source>
        <dbReference type="Proteomes" id="UP000729402"/>
    </source>
</evidence>
<name>A0A8J5SLF2_ZIZPA</name>
<dbReference type="Proteomes" id="UP000729402">
    <property type="component" value="Unassembled WGS sequence"/>
</dbReference>
<protein>
    <submittedName>
        <fullName evidence="2">Uncharacterized protein</fullName>
    </submittedName>
</protein>
<gene>
    <name evidence="2" type="ORF">GUJ93_ZPchr0005g15793</name>
</gene>
<reference evidence="2" key="2">
    <citation type="submission" date="2021-02" db="EMBL/GenBank/DDBJ databases">
        <authorList>
            <person name="Kimball J.A."/>
            <person name="Haas M.W."/>
            <person name="Macchietto M."/>
            <person name="Kono T."/>
            <person name="Duquette J."/>
            <person name="Shao M."/>
        </authorList>
    </citation>
    <scope>NUCLEOTIDE SEQUENCE</scope>
    <source>
        <tissue evidence="2">Fresh leaf tissue</tissue>
    </source>
</reference>
<feature type="region of interest" description="Disordered" evidence="1">
    <location>
        <begin position="1"/>
        <end position="69"/>
    </location>
</feature>
<accession>A0A8J5SLF2</accession>
<evidence type="ECO:0000256" key="1">
    <source>
        <dbReference type="SAM" id="MobiDB-lite"/>
    </source>
</evidence>